<evidence type="ECO:0000256" key="8">
    <source>
        <dbReference type="ARBA" id="ARBA00022692"/>
    </source>
</evidence>
<evidence type="ECO:0000313" key="18">
    <source>
        <dbReference type="EMBL" id="OKH39086.1"/>
    </source>
</evidence>
<proteinExistence type="predicted"/>
<dbReference type="PANTHER" id="PTHR45436:SF5">
    <property type="entry name" value="SENSOR HISTIDINE KINASE TRCS"/>
    <property type="match status" value="1"/>
</dbReference>
<dbReference type="SMART" id="SM00387">
    <property type="entry name" value="HATPase_c"/>
    <property type="match status" value="1"/>
</dbReference>
<dbReference type="PROSITE" id="PS50885">
    <property type="entry name" value="HAMP"/>
    <property type="match status" value="1"/>
</dbReference>
<evidence type="ECO:0000256" key="5">
    <source>
        <dbReference type="ARBA" id="ARBA00022475"/>
    </source>
</evidence>
<dbReference type="InterPro" id="IPR005467">
    <property type="entry name" value="His_kinase_dom"/>
</dbReference>
<keyword evidence="14 15" id="KW-0472">Membrane</keyword>
<dbReference type="AlphaFoldDB" id="A0A1U7IP52"/>
<dbReference type="Gene3D" id="6.10.340.10">
    <property type="match status" value="1"/>
</dbReference>
<comment type="caution">
    <text evidence="18">The sequence shown here is derived from an EMBL/GenBank/DDBJ whole genome shotgun (WGS) entry which is preliminary data.</text>
</comment>
<evidence type="ECO:0000256" key="7">
    <source>
        <dbReference type="ARBA" id="ARBA00022679"/>
    </source>
</evidence>
<evidence type="ECO:0000256" key="1">
    <source>
        <dbReference type="ARBA" id="ARBA00000085"/>
    </source>
</evidence>
<evidence type="ECO:0000256" key="9">
    <source>
        <dbReference type="ARBA" id="ARBA00022741"/>
    </source>
</evidence>
<dbReference type="Pfam" id="PF00672">
    <property type="entry name" value="HAMP"/>
    <property type="match status" value="1"/>
</dbReference>
<evidence type="ECO:0000256" key="10">
    <source>
        <dbReference type="ARBA" id="ARBA00022777"/>
    </source>
</evidence>
<dbReference type="InterPro" id="IPR050428">
    <property type="entry name" value="TCS_sensor_his_kinase"/>
</dbReference>
<dbReference type="Gene3D" id="1.10.287.130">
    <property type="match status" value="1"/>
</dbReference>
<dbReference type="InterPro" id="IPR036890">
    <property type="entry name" value="HATPase_C_sf"/>
</dbReference>
<keyword evidence="5" id="KW-1003">Cell membrane</keyword>
<dbReference type="SMART" id="SM00388">
    <property type="entry name" value="HisKA"/>
    <property type="match status" value="1"/>
</dbReference>
<dbReference type="PRINTS" id="PR00344">
    <property type="entry name" value="BCTRLSENSOR"/>
</dbReference>
<dbReference type="SUPFAM" id="SSF47384">
    <property type="entry name" value="Homodimeric domain of signal transducing histidine kinase"/>
    <property type="match status" value="1"/>
</dbReference>
<dbReference type="GO" id="GO:0005886">
    <property type="term" value="C:plasma membrane"/>
    <property type="evidence" value="ECO:0007669"/>
    <property type="project" value="UniProtKB-SubCell"/>
</dbReference>
<keyword evidence="13" id="KW-0902">Two-component regulatory system</keyword>
<protein>
    <recommendedName>
        <fullName evidence="4">histidine kinase</fullName>
        <ecNumber evidence="4">2.7.13.3</ecNumber>
    </recommendedName>
</protein>
<comment type="subcellular location">
    <subcellularLocation>
        <location evidence="2">Cell membrane</location>
    </subcellularLocation>
    <subcellularLocation>
        <location evidence="3">Membrane raft</location>
        <topology evidence="3">Multi-pass membrane protein</topology>
    </subcellularLocation>
</comment>
<evidence type="ECO:0000256" key="12">
    <source>
        <dbReference type="ARBA" id="ARBA00022989"/>
    </source>
</evidence>
<keyword evidence="6" id="KW-0597">Phosphoprotein</keyword>
<dbReference type="CDD" id="cd00082">
    <property type="entry name" value="HisKA"/>
    <property type="match status" value="1"/>
</dbReference>
<feature type="transmembrane region" description="Helical" evidence="15">
    <location>
        <begin position="178"/>
        <end position="200"/>
    </location>
</feature>
<evidence type="ECO:0000256" key="2">
    <source>
        <dbReference type="ARBA" id="ARBA00004236"/>
    </source>
</evidence>
<keyword evidence="11" id="KW-0067">ATP-binding</keyword>
<dbReference type="GO" id="GO:0005524">
    <property type="term" value="F:ATP binding"/>
    <property type="evidence" value="ECO:0007669"/>
    <property type="project" value="UniProtKB-KW"/>
</dbReference>
<evidence type="ECO:0000256" key="15">
    <source>
        <dbReference type="SAM" id="Phobius"/>
    </source>
</evidence>
<dbReference type="STRING" id="454136.NIES2119_08120"/>
<dbReference type="EMBL" id="MRCE01000006">
    <property type="protein sequence ID" value="OKH39086.1"/>
    <property type="molecule type" value="Genomic_DNA"/>
</dbReference>
<evidence type="ECO:0000259" key="17">
    <source>
        <dbReference type="PROSITE" id="PS50885"/>
    </source>
</evidence>
<dbReference type="Pfam" id="PF00512">
    <property type="entry name" value="HisKA"/>
    <property type="match status" value="1"/>
</dbReference>
<evidence type="ECO:0000256" key="13">
    <source>
        <dbReference type="ARBA" id="ARBA00023012"/>
    </source>
</evidence>
<dbReference type="PANTHER" id="PTHR45436">
    <property type="entry name" value="SENSOR HISTIDINE KINASE YKOH"/>
    <property type="match status" value="1"/>
</dbReference>
<dbReference type="FunFam" id="3.30.565.10:FF:000023">
    <property type="entry name" value="PAS domain-containing sensor histidine kinase"/>
    <property type="match status" value="1"/>
</dbReference>
<dbReference type="InterPro" id="IPR004358">
    <property type="entry name" value="Sig_transdc_His_kin-like_C"/>
</dbReference>
<dbReference type="GO" id="GO:0000155">
    <property type="term" value="F:phosphorelay sensor kinase activity"/>
    <property type="evidence" value="ECO:0007669"/>
    <property type="project" value="InterPro"/>
</dbReference>
<dbReference type="CDD" id="cd06225">
    <property type="entry name" value="HAMP"/>
    <property type="match status" value="1"/>
</dbReference>
<evidence type="ECO:0000256" key="6">
    <source>
        <dbReference type="ARBA" id="ARBA00022553"/>
    </source>
</evidence>
<evidence type="ECO:0000256" key="4">
    <source>
        <dbReference type="ARBA" id="ARBA00012438"/>
    </source>
</evidence>
<dbReference type="Pfam" id="PF02518">
    <property type="entry name" value="HATPase_c"/>
    <property type="match status" value="1"/>
</dbReference>
<dbReference type="GO" id="GO:0045121">
    <property type="term" value="C:membrane raft"/>
    <property type="evidence" value="ECO:0007669"/>
    <property type="project" value="UniProtKB-SubCell"/>
</dbReference>
<feature type="domain" description="HAMP" evidence="17">
    <location>
        <begin position="202"/>
        <end position="254"/>
    </location>
</feature>
<dbReference type="SUPFAM" id="SSF158472">
    <property type="entry name" value="HAMP domain-like"/>
    <property type="match status" value="1"/>
</dbReference>
<dbReference type="SMART" id="SM00304">
    <property type="entry name" value="HAMP"/>
    <property type="match status" value="1"/>
</dbReference>
<dbReference type="RefSeq" id="WP_073592948.1">
    <property type="nucleotide sequence ID" value="NZ_MRCE01000006.1"/>
</dbReference>
<feature type="domain" description="Histidine kinase" evidence="16">
    <location>
        <begin position="262"/>
        <end position="470"/>
    </location>
</feature>
<evidence type="ECO:0000256" key="11">
    <source>
        <dbReference type="ARBA" id="ARBA00022840"/>
    </source>
</evidence>
<sequence length="475" mass="54251">MANTQHFAGWRRVFYGLRTRIIMWYVLLMTCSTTLTVFAVRQVLSVRLEERSKQILVQEVKEFRQLFEGYREFGCCEVESLFDDFLSRNIPVDGQFMVTFIDGRFYKASPTALPQALARDKKLLKRWSRIIKPQRGEKITPKDNIRYFALPVNIDGQKPGVFIVMHSTQSELEKLNEVTVVMVLVTLMVLVVASIVIWAVGGRVLRPLRLLTETAHSISGSNVGERIAVQGSDDIAELTITFNAMLDRLEAAFTSQRNFINDAGHELRTPITIIRGHLELLGDDPEEQKETLAIVTDELDRMSRLVNDLLLLAKAERPDFLNLENLDVEVFTEELFAKAKALGDRHWQIEDQAFCWIIADRQRLTQAMMNLAQNAVQHTKREDAIFLGSTIKNNELIFWVRDTGEGISQAEQKRIFERFARVTNSRRRSEGYGLGLAIVKAIVEAHEGRVELQSELGKGATFKLILPIEVTWNVK</sequence>
<dbReference type="Gene3D" id="3.30.565.10">
    <property type="entry name" value="Histidine kinase-like ATPase, C-terminal domain"/>
    <property type="match status" value="1"/>
</dbReference>
<keyword evidence="12 15" id="KW-1133">Transmembrane helix</keyword>
<keyword evidence="10 18" id="KW-0418">Kinase</keyword>
<dbReference type="SUPFAM" id="SSF55874">
    <property type="entry name" value="ATPase domain of HSP90 chaperone/DNA topoisomerase II/histidine kinase"/>
    <property type="match status" value="1"/>
</dbReference>
<dbReference type="EC" id="2.7.13.3" evidence="4"/>
<dbReference type="InterPro" id="IPR036097">
    <property type="entry name" value="HisK_dim/P_sf"/>
</dbReference>
<name>A0A1U7IP52_9CYAN</name>
<dbReference type="InterPro" id="IPR003660">
    <property type="entry name" value="HAMP_dom"/>
</dbReference>
<keyword evidence="9" id="KW-0547">Nucleotide-binding</keyword>
<dbReference type="FunFam" id="1.10.287.130:FF:000001">
    <property type="entry name" value="Two-component sensor histidine kinase"/>
    <property type="match status" value="1"/>
</dbReference>
<dbReference type="InterPro" id="IPR003661">
    <property type="entry name" value="HisK_dim/P_dom"/>
</dbReference>
<evidence type="ECO:0000256" key="3">
    <source>
        <dbReference type="ARBA" id="ARBA00004314"/>
    </source>
</evidence>
<dbReference type="PROSITE" id="PS50109">
    <property type="entry name" value="HIS_KIN"/>
    <property type="match status" value="1"/>
</dbReference>
<comment type="catalytic activity">
    <reaction evidence="1">
        <text>ATP + protein L-histidine = ADP + protein N-phospho-L-histidine.</text>
        <dbReference type="EC" id="2.7.13.3"/>
    </reaction>
</comment>
<accession>A0A1U7IP52</accession>
<dbReference type="InterPro" id="IPR003594">
    <property type="entry name" value="HATPase_dom"/>
</dbReference>
<evidence type="ECO:0000313" key="19">
    <source>
        <dbReference type="Proteomes" id="UP000185860"/>
    </source>
</evidence>
<dbReference type="Proteomes" id="UP000185860">
    <property type="component" value="Unassembled WGS sequence"/>
</dbReference>
<keyword evidence="8 15" id="KW-0812">Transmembrane</keyword>
<reference evidence="18 19" key="1">
    <citation type="submission" date="2016-11" db="EMBL/GenBank/DDBJ databases">
        <title>Draft Genome Sequences of Nine Cyanobacterial Strains from Diverse Habitats.</title>
        <authorList>
            <person name="Zhu T."/>
            <person name="Hou S."/>
            <person name="Lu X."/>
            <person name="Hess W.R."/>
        </authorList>
    </citation>
    <scope>NUCLEOTIDE SEQUENCE [LARGE SCALE GENOMIC DNA]</scope>
    <source>
        <strain evidence="18 19">IAM M-71</strain>
    </source>
</reference>
<gene>
    <name evidence="18" type="ORF">NIES2119_08120</name>
</gene>
<keyword evidence="7" id="KW-0808">Transferase</keyword>
<feature type="transmembrane region" description="Helical" evidence="15">
    <location>
        <begin position="21"/>
        <end position="40"/>
    </location>
</feature>
<organism evidence="18 19">
    <name type="scientific">[Phormidium ambiguum] IAM M-71</name>
    <dbReference type="NCBI Taxonomy" id="454136"/>
    <lineage>
        <taxon>Bacteria</taxon>
        <taxon>Bacillati</taxon>
        <taxon>Cyanobacteriota</taxon>
        <taxon>Cyanophyceae</taxon>
        <taxon>Oscillatoriophycideae</taxon>
        <taxon>Aerosakkonematales</taxon>
        <taxon>Aerosakkonemataceae</taxon>
        <taxon>Floridanema</taxon>
    </lineage>
</organism>
<dbReference type="OrthoDB" id="9763461at2"/>
<evidence type="ECO:0000259" key="16">
    <source>
        <dbReference type="PROSITE" id="PS50109"/>
    </source>
</evidence>
<evidence type="ECO:0000256" key="14">
    <source>
        <dbReference type="ARBA" id="ARBA00023136"/>
    </source>
</evidence>